<evidence type="ECO:0000259" key="1">
    <source>
        <dbReference type="Pfam" id="PF00561"/>
    </source>
</evidence>
<name>A0A840PG40_9ACTN</name>
<sequence>MPYAVSQSVEIYYETAGDPSGAPLVLVQGFGAQLIAWRKEFCALLVAEGFRVIRLDHRDVGRSGRCGGPEDLDGGYELTDMAGDVLCVLDALGVERAHLLGHSMGGMIGQVLALDHPRRLLSLAMLATIPGQDPAYLLDDPTPALSVVQPRLSREEAIEASVAVQRHYAVAGRPWDEAWVREAAGIAYDRGYAPDGLPRQWAALLRARDRLERLREVTLPTVIMHGRDDAVLHWRAAVDMATAIEGAGLHLYPGMGHDLPREFWADVVAAVTRNARRC</sequence>
<dbReference type="PANTHER" id="PTHR43433:SF5">
    <property type="entry name" value="AB HYDROLASE-1 DOMAIN-CONTAINING PROTEIN"/>
    <property type="match status" value="1"/>
</dbReference>
<dbReference type="InterPro" id="IPR000073">
    <property type="entry name" value="AB_hydrolase_1"/>
</dbReference>
<comment type="caution">
    <text evidence="2">The sequence shown here is derived from an EMBL/GenBank/DDBJ whole genome shotgun (WGS) entry which is preliminary data.</text>
</comment>
<dbReference type="GO" id="GO:0004806">
    <property type="term" value="F:triacylglycerol lipase activity"/>
    <property type="evidence" value="ECO:0007669"/>
    <property type="project" value="TreeGrafter"/>
</dbReference>
<dbReference type="Gene3D" id="3.40.50.1820">
    <property type="entry name" value="alpha/beta hydrolase"/>
    <property type="match status" value="1"/>
</dbReference>
<accession>A0A840PG40</accession>
<dbReference type="SUPFAM" id="SSF53474">
    <property type="entry name" value="alpha/beta-Hydrolases"/>
    <property type="match status" value="1"/>
</dbReference>
<feature type="domain" description="AB hydrolase-1" evidence="1">
    <location>
        <begin position="23"/>
        <end position="258"/>
    </location>
</feature>
<evidence type="ECO:0000313" key="3">
    <source>
        <dbReference type="Proteomes" id="UP000578449"/>
    </source>
</evidence>
<protein>
    <submittedName>
        <fullName evidence="2">Pimeloyl-ACP methyl ester carboxylesterase</fullName>
    </submittedName>
</protein>
<proteinExistence type="predicted"/>
<reference evidence="2 3" key="1">
    <citation type="submission" date="2020-08" db="EMBL/GenBank/DDBJ databases">
        <title>Genomic Encyclopedia of Type Strains, Phase IV (KMG-IV): sequencing the most valuable type-strain genomes for metagenomic binning, comparative biology and taxonomic classification.</title>
        <authorList>
            <person name="Goeker M."/>
        </authorList>
    </citation>
    <scope>NUCLEOTIDE SEQUENCE [LARGE SCALE GENOMIC DNA]</scope>
    <source>
        <strain evidence="2 3">DSM 45615</strain>
    </source>
</reference>
<dbReference type="EMBL" id="JACHGN010000016">
    <property type="protein sequence ID" value="MBB5136913.1"/>
    <property type="molecule type" value="Genomic_DNA"/>
</dbReference>
<dbReference type="PRINTS" id="PR00111">
    <property type="entry name" value="ABHYDROLASE"/>
</dbReference>
<evidence type="ECO:0000313" key="2">
    <source>
        <dbReference type="EMBL" id="MBB5136913.1"/>
    </source>
</evidence>
<dbReference type="GO" id="GO:0046503">
    <property type="term" value="P:glycerolipid catabolic process"/>
    <property type="evidence" value="ECO:0007669"/>
    <property type="project" value="TreeGrafter"/>
</dbReference>
<dbReference type="RefSeq" id="WP_185053787.1">
    <property type="nucleotide sequence ID" value="NZ_BAABIX010000021.1"/>
</dbReference>
<dbReference type="Proteomes" id="UP000578449">
    <property type="component" value="Unassembled WGS sequence"/>
</dbReference>
<dbReference type="InterPro" id="IPR050471">
    <property type="entry name" value="AB_hydrolase"/>
</dbReference>
<dbReference type="InterPro" id="IPR029058">
    <property type="entry name" value="AB_hydrolase_fold"/>
</dbReference>
<gene>
    <name evidence="2" type="ORF">HNP84_006665</name>
</gene>
<dbReference type="Pfam" id="PF00561">
    <property type="entry name" value="Abhydrolase_1"/>
    <property type="match status" value="1"/>
</dbReference>
<dbReference type="PANTHER" id="PTHR43433">
    <property type="entry name" value="HYDROLASE, ALPHA/BETA FOLD FAMILY PROTEIN"/>
    <property type="match status" value="1"/>
</dbReference>
<organism evidence="2 3">
    <name type="scientific">Thermocatellispora tengchongensis</name>
    <dbReference type="NCBI Taxonomy" id="1073253"/>
    <lineage>
        <taxon>Bacteria</taxon>
        <taxon>Bacillati</taxon>
        <taxon>Actinomycetota</taxon>
        <taxon>Actinomycetes</taxon>
        <taxon>Streptosporangiales</taxon>
        <taxon>Streptosporangiaceae</taxon>
        <taxon>Thermocatellispora</taxon>
    </lineage>
</organism>
<keyword evidence="3" id="KW-1185">Reference proteome</keyword>
<dbReference type="AlphaFoldDB" id="A0A840PG40"/>